<dbReference type="Proteomes" id="UP000036681">
    <property type="component" value="Unplaced"/>
</dbReference>
<dbReference type="WBParaSite" id="ALUE_0000997401-mRNA-1">
    <property type="protein sequence ID" value="ALUE_0000997401-mRNA-1"/>
    <property type="gene ID" value="ALUE_0000997401"/>
</dbReference>
<organism evidence="1 2">
    <name type="scientific">Ascaris lumbricoides</name>
    <name type="common">Giant roundworm</name>
    <dbReference type="NCBI Taxonomy" id="6252"/>
    <lineage>
        <taxon>Eukaryota</taxon>
        <taxon>Metazoa</taxon>
        <taxon>Ecdysozoa</taxon>
        <taxon>Nematoda</taxon>
        <taxon>Chromadorea</taxon>
        <taxon>Rhabditida</taxon>
        <taxon>Spirurina</taxon>
        <taxon>Ascaridomorpha</taxon>
        <taxon>Ascaridoidea</taxon>
        <taxon>Ascarididae</taxon>
        <taxon>Ascaris</taxon>
    </lineage>
</organism>
<proteinExistence type="predicted"/>
<keyword evidence="1" id="KW-1185">Reference proteome</keyword>
<reference evidence="2" key="1">
    <citation type="submission" date="2017-02" db="UniProtKB">
        <authorList>
            <consortium name="WormBaseParasite"/>
        </authorList>
    </citation>
    <scope>IDENTIFICATION</scope>
</reference>
<name>A0A0M3I164_ASCLU</name>
<evidence type="ECO:0000313" key="2">
    <source>
        <dbReference type="WBParaSite" id="ALUE_0000997401-mRNA-1"/>
    </source>
</evidence>
<accession>A0A0M3I164</accession>
<protein>
    <submittedName>
        <fullName evidence="2">Uncharacterized protein</fullName>
    </submittedName>
</protein>
<sequence>MQLQSTSLFYHSYNCRTNMLNIRALFNVLLLKLLEVFCSKYKIGIIQKYRFDLILNVKRREVFSIVLKNFWLIFQISGRMLNKQLIVNGKGTLDAANISSRSRGSCCSATFSMLDVLQKHYDIGKHHSLFRFIVSSLQ</sequence>
<evidence type="ECO:0000313" key="1">
    <source>
        <dbReference type="Proteomes" id="UP000036681"/>
    </source>
</evidence>
<dbReference type="AlphaFoldDB" id="A0A0M3I164"/>